<evidence type="ECO:0000256" key="13">
    <source>
        <dbReference type="ARBA" id="ARBA00023163"/>
    </source>
</evidence>
<name>A0A6P3VQR2_CLUHA</name>
<evidence type="ECO:0000256" key="4">
    <source>
        <dbReference type="ARBA" id="ARBA00016946"/>
    </source>
</evidence>
<keyword evidence="14 21" id="KW-0675">Receptor</keyword>
<organism evidence="20 21">
    <name type="scientific">Clupea harengus</name>
    <name type="common">Atlantic herring</name>
    <dbReference type="NCBI Taxonomy" id="7950"/>
    <lineage>
        <taxon>Eukaryota</taxon>
        <taxon>Metazoa</taxon>
        <taxon>Chordata</taxon>
        <taxon>Craniata</taxon>
        <taxon>Vertebrata</taxon>
        <taxon>Euteleostomi</taxon>
        <taxon>Actinopterygii</taxon>
        <taxon>Neopterygii</taxon>
        <taxon>Teleostei</taxon>
        <taxon>Clupei</taxon>
        <taxon>Clupeiformes</taxon>
        <taxon>Clupeoidei</taxon>
        <taxon>Clupeidae</taxon>
        <taxon>Clupea</taxon>
    </lineage>
</organism>
<keyword evidence="8" id="KW-0863">Zinc-finger</keyword>
<dbReference type="GO" id="GO:0001556">
    <property type="term" value="P:oocyte maturation"/>
    <property type="evidence" value="ECO:0007669"/>
    <property type="project" value="Ensembl"/>
</dbReference>
<evidence type="ECO:0000256" key="16">
    <source>
        <dbReference type="ARBA" id="ARBA00031165"/>
    </source>
</evidence>
<dbReference type="GO" id="GO:0005737">
    <property type="term" value="C:cytoplasm"/>
    <property type="evidence" value="ECO:0007669"/>
    <property type="project" value="UniProtKB-SubCell"/>
</dbReference>
<dbReference type="GO" id="GO:0005634">
    <property type="term" value="C:nucleus"/>
    <property type="evidence" value="ECO:0007669"/>
    <property type="project" value="UniProtKB-SubCell"/>
</dbReference>
<dbReference type="SUPFAM" id="SSF57716">
    <property type="entry name" value="Glucocorticoid receptor-like (DNA-binding domain)"/>
    <property type="match status" value="1"/>
</dbReference>
<keyword evidence="5" id="KW-0963">Cytoplasm</keyword>
<evidence type="ECO:0000256" key="3">
    <source>
        <dbReference type="ARBA" id="ARBA00005413"/>
    </source>
</evidence>
<evidence type="ECO:0000259" key="18">
    <source>
        <dbReference type="PROSITE" id="PS51030"/>
    </source>
</evidence>
<sequence>MEIPVGLGGVCDSPNTVFRGSYPNLFHNVQVARQTNTVVSERLDFSSAKCSFLQQIHTREMRQTNSQSSREGTCSGTAYVSNYEVTAKLRSAHRTIDVGVSRINVAKNPTDIDKKWSYIVGETDGREFATCQSNSQSFNTDLNSCAPFSPCHTHKLGPDGDAYLANSSPGFTSTSISETARELCNAVSVSLGLALESNEVSDQGSPAPTFSSGQSESNLFEVPLLDSGTEGGSVCAPMKEYRNPARDDQILGMFKSRPTNVNYLTGGVENLHDLTPPRVSQSEEFGLNTTCTALTKDSTLIMANPCYQFDQLLPTNLTNFSSAKPLPAQSASSPPHTVNKSSVYRSDVAETAEEKYYSNHCNKKIKSEATNDEVTEVWGYPYRYAENGPYRQTMHPYCSGAQPAFIPKPYDYASGGLMARERTTSEQWYASGMLSRMSFPTSGCVKNEVGQWLDMSSYTDGRFDGGREHMFPMEFFFPPNRTCLICSDEASGCHYGALTCGSCKVFFKRAAEGKQKYLCASRNDCTIDKLRRKNCPSCRLRRCFEAGMSLGARKLKKIGQVRAPEEEDAVAQVPTVEAPRMVSPKPTLSFHSQLVFLNILHSIEPEVVNAGHDHSQPDSAGALLSSLNELGERHLVKVVKWAKGLPGFRNLHVDDQMTVIQHAWMGVMVFAMGWRSFKNVNAKMLYFAPDLIFNEQRMLISSMYEQCVQMKHFSQEFALLQVTEEEFLCMKALVLFSIIPTEGLKTQKYFDELRLTYINELNRLISVARKTNCAQRFNQLTQLMDSLQPIVRKLHQFTFDLFVRAQSLTSKVNFPEMMAEIVSVQVPKILAGLARPILFHEP</sequence>
<dbReference type="GO" id="GO:1990794">
    <property type="term" value="C:basolateral part of cell"/>
    <property type="evidence" value="ECO:0007669"/>
    <property type="project" value="UniProtKB-ARBA"/>
</dbReference>
<dbReference type="GO" id="GO:0005497">
    <property type="term" value="F:androgen binding"/>
    <property type="evidence" value="ECO:0007669"/>
    <property type="project" value="Ensembl"/>
</dbReference>
<dbReference type="AlphaFoldDB" id="A0A6P3VQR2"/>
<dbReference type="GO" id="GO:0001046">
    <property type="term" value="F:core promoter sequence-specific DNA binding"/>
    <property type="evidence" value="ECO:0007669"/>
    <property type="project" value="UniProtKB-ARBA"/>
</dbReference>
<keyword evidence="15" id="KW-0539">Nucleus</keyword>
<proteinExistence type="inferred from homology"/>
<dbReference type="SMART" id="SM00399">
    <property type="entry name" value="ZnF_C4"/>
    <property type="match status" value="1"/>
</dbReference>
<comment type="similarity">
    <text evidence="3">Belongs to the nuclear hormone receptor family. NR3 subfamily.</text>
</comment>
<dbReference type="Gene3D" id="1.10.565.10">
    <property type="entry name" value="Retinoid X Receptor"/>
    <property type="match status" value="1"/>
</dbReference>
<evidence type="ECO:0000256" key="5">
    <source>
        <dbReference type="ARBA" id="ARBA00022490"/>
    </source>
</evidence>
<evidence type="ECO:0000256" key="10">
    <source>
        <dbReference type="ARBA" id="ARBA00023015"/>
    </source>
</evidence>
<dbReference type="InterPro" id="IPR013088">
    <property type="entry name" value="Znf_NHR/GATA"/>
</dbReference>
<keyword evidence="20" id="KW-1185">Reference proteome</keyword>
<dbReference type="GO" id="GO:0010628">
    <property type="term" value="P:positive regulation of gene expression"/>
    <property type="evidence" value="ECO:0007669"/>
    <property type="project" value="UniProtKB-ARBA"/>
</dbReference>
<dbReference type="SMART" id="SM00430">
    <property type="entry name" value="HOLI"/>
    <property type="match status" value="1"/>
</dbReference>
<evidence type="ECO:0000256" key="1">
    <source>
        <dbReference type="ARBA" id="ARBA00004123"/>
    </source>
</evidence>
<dbReference type="GO" id="GO:0051414">
    <property type="term" value="P:response to cortisol"/>
    <property type="evidence" value="ECO:0007669"/>
    <property type="project" value="UniProtKB-ARBA"/>
</dbReference>
<dbReference type="Gene3D" id="3.30.50.10">
    <property type="entry name" value="Erythroid Transcription Factor GATA-1, subunit A"/>
    <property type="match status" value="1"/>
</dbReference>
<dbReference type="GO" id="GO:0031963">
    <property type="term" value="F:nuclear cortisol receptor activity"/>
    <property type="evidence" value="ECO:0007669"/>
    <property type="project" value="UniProtKB-ARBA"/>
</dbReference>
<dbReference type="FunFam" id="1.10.565.10:FF:000004">
    <property type="entry name" value="Androgen receptor variant"/>
    <property type="match status" value="1"/>
</dbReference>
<dbReference type="RefSeq" id="XP_012678441.2">
    <property type="nucleotide sequence ID" value="XM_012822987.2"/>
</dbReference>
<dbReference type="InterPro" id="IPR035500">
    <property type="entry name" value="NHR-like_dom_sf"/>
</dbReference>
<evidence type="ECO:0000256" key="2">
    <source>
        <dbReference type="ARBA" id="ARBA00004496"/>
    </source>
</evidence>
<keyword evidence="9" id="KW-0862">Zinc</keyword>
<keyword evidence="12" id="KW-0238">DNA-binding</keyword>
<dbReference type="GO" id="GO:1990239">
    <property type="term" value="F:steroid hormone binding"/>
    <property type="evidence" value="ECO:0007669"/>
    <property type="project" value="UniProtKB-ARBA"/>
</dbReference>
<dbReference type="PROSITE" id="PS51843">
    <property type="entry name" value="NR_LBD"/>
    <property type="match status" value="1"/>
</dbReference>
<dbReference type="GO" id="GO:0007283">
    <property type="term" value="P:spermatogenesis"/>
    <property type="evidence" value="ECO:0007669"/>
    <property type="project" value="Ensembl"/>
</dbReference>
<keyword evidence="7" id="KW-0479">Metal-binding</keyword>
<dbReference type="Pfam" id="PF00105">
    <property type="entry name" value="zf-C4"/>
    <property type="match status" value="1"/>
</dbReference>
<evidence type="ECO:0000256" key="12">
    <source>
        <dbReference type="ARBA" id="ARBA00023125"/>
    </source>
</evidence>
<dbReference type="SUPFAM" id="SSF48508">
    <property type="entry name" value="Nuclear receptor ligand-binding domain"/>
    <property type="match status" value="1"/>
</dbReference>
<evidence type="ECO:0000313" key="20">
    <source>
        <dbReference type="Proteomes" id="UP000515152"/>
    </source>
</evidence>
<evidence type="ECO:0000256" key="9">
    <source>
        <dbReference type="ARBA" id="ARBA00022833"/>
    </source>
</evidence>
<evidence type="ECO:0000313" key="21">
    <source>
        <dbReference type="RefSeq" id="XP_012678441.2"/>
    </source>
</evidence>
<evidence type="ECO:0000256" key="17">
    <source>
        <dbReference type="ARBA" id="ARBA00031402"/>
    </source>
</evidence>
<dbReference type="CDD" id="cd07173">
    <property type="entry name" value="NR_DBD_AR"/>
    <property type="match status" value="1"/>
</dbReference>
<dbReference type="CTD" id="367"/>
<accession>A0A6P3VQR2</accession>
<dbReference type="InterPro" id="IPR001628">
    <property type="entry name" value="Znf_hrmn_rcpt"/>
</dbReference>
<evidence type="ECO:0000256" key="6">
    <source>
        <dbReference type="ARBA" id="ARBA00022665"/>
    </source>
</evidence>
<dbReference type="InterPro" id="IPR001723">
    <property type="entry name" value="Nuclear_hrmn_rcpt"/>
</dbReference>
<evidence type="ECO:0000256" key="15">
    <source>
        <dbReference type="ARBA" id="ARBA00023242"/>
    </source>
</evidence>
<keyword evidence="11" id="KW-0446">Lipid-binding</keyword>
<dbReference type="PROSITE" id="PS51030">
    <property type="entry name" value="NUCLEAR_REC_DBD_2"/>
    <property type="match status" value="1"/>
</dbReference>
<evidence type="ECO:0000256" key="7">
    <source>
        <dbReference type="ARBA" id="ARBA00022723"/>
    </source>
</evidence>
<dbReference type="Pfam" id="PF00104">
    <property type="entry name" value="Hormone_recep"/>
    <property type="match status" value="1"/>
</dbReference>
<dbReference type="Proteomes" id="UP000515152">
    <property type="component" value="Chromosome 8"/>
</dbReference>
<dbReference type="InterPro" id="IPR000536">
    <property type="entry name" value="Nucl_hrmn_rcpt_lig-bd"/>
</dbReference>
<dbReference type="PROSITE" id="PS00031">
    <property type="entry name" value="NUCLEAR_REC_DBD_1"/>
    <property type="match status" value="1"/>
</dbReference>
<keyword evidence="10" id="KW-0805">Transcription regulation</keyword>
<dbReference type="OrthoDB" id="10032732at2759"/>
<dbReference type="GO" id="GO:0008049">
    <property type="term" value="P:male courtship behavior"/>
    <property type="evidence" value="ECO:0007669"/>
    <property type="project" value="Ensembl"/>
</dbReference>
<dbReference type="GO" id="GO:0008584">
    <property type="term" value="P:male gonad development"/>
    <property type="evidence" value="ECO:0007669"/>
    <property type="project" value="Ensembl"/>
</dbReference>
<evidence type="ECO:0000256" key="14">
    <source>
        <dbReference type="ARBA" id="ARBA00023170"/>
    </source>
</evidence>
<dbReference type="PANTHER" id="PTHR48092">
    <property type="entry name" value="KNIRPS-RELATED PROTEIN-RELATED"/>
    <property type="match status" value="1"/>
</dbReference>
<feature type="domain" description="Nuclear receptor" evidence="18">
    <location>
        <begin position="480"/>
        <end position="555"/>
    </location>
</feature>
<dbReference type="PRINTS" id="PR00047">
    <property type="entry name" value="STROIDFINGER"/>
</dbReference>
<dbReference type="GeneID" id="105896248"/>
<keyword evidence="6" id="KW-0754">Steroid-binding</keyword>
<dbReference type="InterPro" id="IPR050200">
    <property type="entry name" value="Nuclear_hormone_rcpt_NR3"/>
</dbReference>
<reference evidence="21" key="1">
    <citation type="submission" date="2025-08" db="UniProtKB">
        <authorList>
            <consortium name="RefSeq"/>
        </authorList>
    </citation>
    <scope>IDENTIFICATION</scope>
</reference>
<evidence type="ECO:0000256" key="8">
    <source>
        <dbReference type="ARBA" id="ARBA00022771"/>
    </source>
</evidence>
<dbReference type="GO" id="GO:0008270">
    <property type="term" value="F:zinc ion binding"/>
    <property type="evidence" value="ECO:0007669"/>
    <property type="project" value="UniProtKB-KW"/>
</dbReference>
<dbReference type="KEGG" id="char:105896248"/>
<feature type="domain" description="NR LBD" evidence="19">
    <location>
        <begin position="586"/>
        <end position="820"/>
    </location>
</feature>
<protein>
    <recommendedName>
        <fullName evidence="4">Androgen receptor</fullName>
    </recommendedName>
    <alternativeName>
        <fullName evidence="17">Dihydrotestosterone receptor</fullName>
    </alternativeName>
    <alternativeName>
        <fullName evidence="16">Nuclear receptor subfamily 3 group C member 4</fullName>
    </alternativeName>
</protein>
<evidence type="ECO:0000256" key="11">
    <source>
        <dbReference type="ARBA" id="ARBA00023121"/>
    </source>
</evidence>
<gene>
    <name evidence="21" type="primary">ar</name>
</gene>
<keyword evidence="13" id="KW-0804">Transcription</keyword>
<dbReference type="FunFam" id="3.30.50.10:FF:000024">
    <property type="entry name" value="Androgen receptor"/>
    <property type="match status" value="1"/>
</dbReference>
<evidence type="ECO:0000259" key="19">
    <source>
        <dbReference type="PROSITE" id="PS51843"/>
    </source>
</evidence>
<dbReference type="PRINTS" id="PR00398">
    <property type="entry name" value="STRDHORMONER"/>
</dbReference>
<comment type="subcellular location">
    <subcellularLocation>
        <location evidence="2">Cytoplasm</location>
    </subcellularLocation>
    <subcellularLocation>
        <location evidence="1">Nucleus</location>
    </subcellularLocation>
</comment>